<name>A0ABD1AQU1_CARAN</name>
<dbReference type="InterPro" id="IPR051886">
    <property type="entry name" value="Seed_Dev/Stress_Resp_Reg"/>
</dbReference>
<organism evidence="2 3">
    <name type="scientific">Cardamine amara subsp. amara</name>
    <dbReference type="NCBI Taxonomy" id="228776"/>
    <lineage>
        <taxon>Eukaryota</taxon>
        <taxon>Viridiplantae</taxon>
        <taxon>Streptophyta</taxon>
        <taxon>Embryophyta</taxon>
        <taxon>Tracheophyta</taxon>
        <taxon>Spermatophyta</taxon>
        <taxon>Magnoliopsida</taxon>
        <taxon>eudicotyledons</taxon>
        <taxon>Gunneridae</taxon>
        <taxon>Pentapetalae</taxon>
        <taxon>rosids</taxon>
        <taxon>malvids</taxon>
        <taxon>Brassicales</taxon>
        <taxon>Brassicaceae</taxon>
        <taxon>Cardamineae</taxon>
        <taxon>Cardamine</taxon>
    </lineage>
</organism>
<dbReference type="InterPro" id="IPR025422">
    <property type="entry name" value="TGA_domain"/>
</dbReference>
<dbReference type="PROSITE" id="PS51806">
    <property type="entry name" value="DOG1"/>
    <property type="match status" value="1"/>
</dbReference>
<dbReference type="EMBL" id="JBANAX010000547">
    <property type="protein sequence ID" value="KAL1203940.1"/>
    <property type="molecule type" value="Genomic_DNA"/>
</dbReference>
<feature type="domain" description="DOG1" evidence="1">
    <location>
        <begin position="5"/>
        <end position="129"/>
    </location>
</feature>
<protein>
    <submittedName>
        <fullName evidence="2">Protein INAPERTURATE POLLEN1</fullName>
    </submittedName>
</protein>
<dbReference type="AlphaFoldDB" id="A0ABD1AQU1"/>
<dbReference type="PANTHER" id="PTHR46354">
    <property type="entry name" value="DOG1 DOMAIN-CONTAINING PROTEIN"/>
    <property type="match status" value="1"/>
</dbReference>
<gene>
    <name evidence="2" type="ORF">V5N11_011784</name>
</gene>
<dbReference type="Pfam" id="PF14144">
    <property type="entry name" value="DOG1"/>
    <property type="match status" value="1"/>
</dbReference>
<accession>A0ABD1AQU1</accession>
<comment type="caution">
    <text evidence="2">The sequence shown here is derived from an EMBL/GenBank/DDBJ whole genome shotgun (WGS) entry which is preliminary data.</text>
</comment>
<dbReference type="Proteomes" id="UP001558713">
    <property type="component" value="Unassembled WGS sequence"/>
</dbReference>
<evidence type="ECO:0000259" key="1">
    <source>
        <dbReference type="PROSITE" id="PS51806"/>
    </source>
</evidence>
<sequence length="129" mass="14954">MSSSIFNVEDFYFKWYKSLTRDYLPLLPSAASANSDVEITGILKVVLDHLILYYETLERCADHNSISRIFSTSWPNSHEAPFLFLGNIHPYLFTNLLRSFIHPEVQDSSDTIVEFDNPWNLTPSAHLWI</sequence>
<dbReference type="PANTHER" id="PTHR46354:SF9">
    <property type="entry name" value="PROTEIN INAPERTURATE POLLEN1"/>
    <property type="match status" value="1"/>
</dbReference>
<evidence type="ECO:0000313" key="2">
    <source>
        <dbReference type="EMBL" id="KAL1203940.1"/>
    </source>
</evidence>
<evidence type="ECO:0000313" key="3">
    <source>
        <dbReference type="Proteomes" id="UP001558713"/>
    </source>
</evidence>
<reference evidence="2 3" key="1">
    <citation type="submission" date="2024-04" db="EMBL/GenBank/DDBJ databases">
        <title>Genome assembly C_amara_ONT_v2.</title>
        <authorList>
            <person name="Yant L."/>
            <person name="Moore C."/>
            <person name="Slenker M."/>
        </authorList>
    </citation>
    <scope>NUCLEOTIDE SEQUENCE [LARGE SCALE GENOMIC DNA]</scope>
    <source>
        <tissue evidence="2">Leaf</tissue>
    </source>
</reference>
<proteinExistence type="predicted"/>
<keyword evidence="3" id="KW-1185">Reference proteome</keyword>